<dbReference type="STRING" id="34690.A0A182TTH5"/>
<evidence type="ECO:0000256" key="1">
    <source>
        <dbReference type="SAM" id="SignalP"/>
    </source>
</evidence>
<organism evidence="3 4">
    <name type="scientific">Anopheles melas</name>
    <dbReference type="NCBI Taxonomy" id="34690"/>
    <lineage>
        <taxon>Eukaryota</taxon>
        <taxon>Metazoa</taxon>
        <taxon>Ecdysozoa</taxon>
        <taxon>Arthropoda</taxon>
        <taxon>Hexapoda</taxon>
        <taxon>Insecta</taxon>
        <taxon>Pterygota</taxon>
        <taxon>Neoptera</taxon>
        <taxon>Endopterygota</taxon>
        <taxon>Diptera</taxon>
        <taxon>Nematocera</taxon>
        <taxon>Culicoidea</taxon>
        <taxon>Culicidae</taxon>
        <taxon>Anophelinae</taxon>
        <taxon>Anopheles</taxon>
    </lineage>
</organism>
<accession>A0A182TTH5</accession>
<dbReference type="PROSITE" id="PS50940">
    <property type="entry name" value="CHIT_BIND_II"/>
    <property type="match status" value="1"/>
</dbReference>
<dbReference type="GO" id="GO:0008061">
    <property type="term" value="F:chitin binding"/>
    <property type="evidence" value="ECO:0007669"/>
    <property type="project" value="InterPro"/>
</dbReference>
<dbReference type="AlphaFoldDB" id="A0A182TTH5"/>
<feature type="chain" id="PRO_5008137307" description="Chitin-binding type-2 domain-containing protein" evidence="1">
    <location>
        <begin position="19"/>
        <end position="238"/>
    </location>
</feature>
<protein>
    <recommendedName>
        <fullName evidence="2">Chitin-binding type-2 domain-containing protein</fullName>
    </recommendedName>
</protein>
<proteinExistence type="predicted"/>
<dbReference type="EnsemblMetazoa" id="AMEC008040-RA">
    <property type="protein sequence ID" value="AMEC008040-PA"/>
    <property type="gene ID" value="AMEC008040"/>
</dbReference>
<sequence length="238" mass="26642">MRYGAVVLLVLLVAGSLAMYATNNERCTCAPGPPDYLCPSAPLLQVYLPHELYCTRYYKCSDGRAIEFQCPYGLYFDTQNNTCTCDFTQCYRTDPCIVFVDSCRCCNRQFENTGLAPENFYVCYNDGYAVATTCPVALDPCTGSQVQLHYYHGGYHDHDSGLNHDNNNRGYNNDHHGGYNNDHHGGYNHDNHGGYYNDDGGPGSIGFPPNCSHPVHIYLVLDFYCREQQNNSGQGSIK</sequence>
<reference evidence="4" key="1">
    <citation type="submission" date="2014-01" db="EMBL/GenBank/DDBJ databases">
        <title>The Genome Sequence of Anopheles melas CM1001059_A (V2).</title>
        <authorList>
            <consortium name="The Broad Institute Genomics Platform"/>
            <person name="Neafsey D.E."/>
            <person name="Besansky N."/>
            <person name="Howell P."/>
            <person name="Walton C."/>
            <person name="Young S.K."/>
            <person name="Zeng Q."/>
            <person name="Gargeya S."/>
            <person name="Fitzgerald M."/>
            <person name="Haas B."/>
            <person name="Abouelleil A."/>
            <person name="Allen A.W."/>
            <person name="Alvarado L."/>
            <person name="Arachchi H.M."/>
            <person name="Berlin A.M."/>
            <person name="Chapman S.B."/>
            <person name="Gainer-Dewar J."/>
            <person name="Goldberg J."/>
            <person name="Griggs A."/>
            <person name="Gujja S."/>
            <person name="Hansen M."/>
            <person name="Howarth C."/>
            <person name="Imamovic A."/>
            <person name="Ireland A."/>
            <person name="Larimer J."/>
            <person name="McCowan C."/>
            <person name="Murphy C."/>
            <person name="Pearson M."/>
            <person name="Poon T.W."/>
            <person name="Priest M."/>
            <person name="Roberts A."/>
            <person name="Saif S."/>
            <person name="Shea T."/>
            <person name="Sisk P."/>
            <person name="Sykes S."/>
            <person name="Wortman J."/>
            <person name="Nusbaum C."/>
            <person name="Birren B."/>
        </authorList>
    </citation>
    <scope>NUCLEOTIDE SEQUENCE [LARGE SCALE GENOMIC DNA]</scope>
    <source>
        <strain evidence="4">CM1001059</strain>
    </source>
</reference>
<evidence type="ECO:0000259" key="2">
    <source>
        <dbReference type="PROSITE" id="PS50940"/>
    </source>
</evidence>
<name>A0A182TTH5_9DIPT</name>
<dbReference type="InterPro" id="IPR002557">
    <property type="entry name" value="Chitin-bd_dom"/>
</dbReference>
<feature type="signal peptide" evidence="1">
    <location>
        <begin position="1"/>
        <end position="18"/>
    </location>
</feature>
<dbReference type="InterPro" id="IPR036508">
    <property type="entry name" value="Chitin-bd_dom_sf"/>
</dbReference>
<keyword evidence="4" id="KW-1185">Reference proteome</keyword>
<dbReference type="Pfam" id="PF01607">
    <property type="entry name" value="CBM_14"/>
    <property type="match status" value="1"/>
</dbReference>
<dbReference type="Proteomes" id="UP000075902">
    <property type="component" value="Unassembled WGS sequence"/>
</dbReference>
<keyword evidence="1" id="KW-0732">Signal</keyword>
<dbReference type="SMART" id="SM00494">
    <property type="entry name" value="ChtBD2"/>
    <property type="match status" value="1"/>
</dbReference>
<dbReference type="Gene3D" id="2.170.140.10">
    <property type="entry name" value="Chitin binding domain"/>
    <property type="match status" value="1"/>
</dbReference>
<evidence type="ECO:0000313" key="3">
    <source>
        <dbReference type="EnsemblMetazoa" id="AMEC008040-PA"/>
    </source>
</evidence>
<feature type="domain" description="Chitin-binding type-2" evidence="2">
    <location>
        <begin position="35"/>
        <end position="83"/>
    </location>
</feature>
<dbReference type="GO" id="GO:0005576">
    <property type="term" value="C:extracellular region"/>
    <property type="evidence" value="ECO:0007669"/>
    <property type="project" value="InterPro"/>
</dbReference>
<dbReference type="SUPFAM" id="SSF57625">
    <property type="entry name" value="Invertebrate chitin-binding proteins"/>
    <property type="match status" value="1"/>
</dbReference>
<reference evidence="3" key="2">
    <citation type="submission" date="2020-05" db="UniProtKB">
        <authorList>
            <consortium name="EnsemblMetazoa"/>
        </authorList>
    </citation>
    <scope>IDENTIFICATION</scope>
    <source>
        <strain evidence="3">CM1001059</strain>
    </source>
</reference>
<dbReference type="VEuPathDB" id="VectorBase:AMEC008040"/>
<evidence type="ECO:0000313" key="4">
    <source>
        <dbReference type="Proteomes" id="UP000075902"/>
    </source>
</evidence>